<name>A0ABS6WAU3_9BIFI</name>
<dbReference type="InterPro" id="IPR046335">
    <property type="entry name" value="LacI/GalR-like_sensor"/>
</dbReference>
<feature type="domain" description="HTH lacI-type" evidence="1">
    <location>
        <begin position="13"/>
        <end position="67"/>
    </location>
</feature>
<comment type="caution">
    <text evidence="2">The sequence shown here is derived from an EMBL/GenBank/DDBJ whole genome shotgun (WGS) entry which is preliminary data.</text>
</comment>
<gene>
    <name evidence="2" type="ORF">KIH73_09760</name>
</gene>
<dbReference type="PANTHER" id="PTHR30146:SF153">
    <property type="entry name" value="LACTOSE OPERON REPRESSOR"/>
    <property type="match status" value="1"/>
</dbReference>
<evidence type="ECO:0000259" key="1">
    <source>
        <dbReference type="PROSITE" id="PS50932"/>
    </source>
</evidence>
<sequence length="346" mass="38148">MPNAQDHDSAPRPKLSYIAKIAGSTPSTVSKVINGRGGVSQETRDRIEAVLRELNYAKRPVRHRNSTVIMLVVHSMRQQWIPDLLQGAADYAADNRLTVAVCAKTDGDGRRDDRYLQTIRQAKPLAMVFDSAYVSMQDRTLCQELQTEYAVIDPSGTPSQDRFEVRIDNWAGGWEVGRHLLELGHRRFGVITGDPAMACFPARLDGFRSALREQGVHLDGRLLASGDNWTEESRIQALRMLSRADRPTAIFACSDTQAYGVYDAAHQLGLDIPHDLSVVGFDDIESVRHLGPPLTTVRQPLPEMVRSAFELMLGARRTGMPDKLLVPPTLVRRGSTASPPTAGSAA</sequence>
<dbReference type="SMART" id="SM00354">
    <property type="entry name" value="HTH_LACI"/>
    <property type="match status" value="1"/>
</dbReference>
<dbReference type="Pfam" id="PF13377">
    <property type="entry name" value="Peripla_BP_3"/>
    <property type="match status" value="1"/>
</dbReference>
<evidence type="ECO:0000313" key="2">
    <source>
        <dbReference type="EMBL" id="MBW3083631.1"/>
    </source>
</evidence>
<dbReference type="Pfam" id="PF00356">
    <property type="entry name" value="LacI"/>
    <property type="match status" value="1"/>
</dbReference>
<accession>A0ABS6WAU3</accession>
<dbReference type="GO" id="GO:0003677">
    <property type="term" value="F:DNA binding"/>
    <property type="evidence" value="ECO:0007669"/>
    <property type="project" value="UniProtKB-KW"/>
</dbReference>
<proteinExistence type="predicted"/>
<dbReference type="Proteomes" id="UP000812844">
    <property type="component" value="Unassembled WGS sequence"/>
</dbReference>
<keyword evidence="3" id="KW-1185">Reference proteome</keyword>
<dbReference type="PROSITE" id="PS50932">
    <property type="entry name" value="HTH_LACI_2"/>
    <property type="match status" value="1"/>
</dbReference>
<dbReference type="InterPro" id="IPR000843">
    <property type="entry name" value="HTH_LacI"/>
</dbReference>
<reference evidence="2 3" key="1">
    <citation type="submission" date="2021-05" db="EMBL/GenBank/DDBJ databases">
        <title>Phylogenetic classification of ten novel species belonging to the genus Bifidobacterium comprising B. colchicus sp. nov., B. abeli sp. nov., B. bicoloris sp. nov., B. guerezis sp. nov., B. rosaliae sp. nov., B. santillanensis sp. nov., B. argentati sp. nov., B. amazzoni sp. nov., B. pluviali sp. nov., and B. pinnaculum sp. nov.</title>
        <authorList>
            <person name="Lugli G.A."/>
            <person name="Ruiz Garcia L."/>
            <person name="Margolles A."/>
            <person name="Ventura M."/>
        </authorList>
    </citation>
    <scope>NUCLEOTIDE SEQUENCE [LARGE SCALE GENOMIC DNA]</scope>
    <source>
        <strain evidence="2 3">6T3</strain>
    </source>
</reference>
<dbReference type="EMBL" id="JAHBBD010000029">
    <property type="protein sequence ID" value="MBW3083631.1"/>
    <property type="molecule type" value="Genomic_DNA"/>
</dbReference>
<dbReference type="CDD" id="cd01392">
    <property type="entry name" value="HTH_LacI"/>
    <property type="match status" value="1"/>
</dbReference>
<dbReference type="RefSeq" id="WP_219083011.1">
    <property type="nucleotide sequence ID" value="NZ_JAHBBD010000029.1"/>
</dbReference>
<keyword evidence="2" id="KW-0238">DNA-binding</keyword>
<organism evidence="2 3">
    <name type="scientific">Bifidobacterium phasiani</name>
    <dbReference type="NCBI Taxonomy" id="2834431"/>
    <lineage>
        <taxon>Bacteria</taxon>
        <taxon>Bacillati</taxon>
        <taxon>Actinomycetota</taxon>
        <taxon>Actinomycetes</taxon>
        <taxon>Bifidobacteriales</taxon>
        <taxon>Bifidobacteriaceae</taxon>
        <taxon>Bifidobacterium</taxon>
    </lineage>
</organism>
<evidence type="ECO:0000313" key="3">
    <source>
        <dbReference type="Proteomes" id="UP000812844"/>
    </source>
</evidence>
<dbReference type="PANTHER" id="PTHR30146">
    <property type="entry name" value="LACI-RELATED TRANSCRIPTIONAL REPRESSOR"/>
    <property type="match status" value="1"/>
</dbReference>
<protein>
    <submittedName>
        <fullName evidence="2">LacI family DNA-binding transcriptional regulator</fullName>
    </submittedName>
</protein>